<keyword evidence="2" id="KW-1185">Reference proteome</keyword>
<comment type="caution">
    <text evidence="1">The sequence shown here is derived from an EMBL/GenBank/DDBJ whole genome shotgun (WGS) entry which is preliminary data.</text>
</comment>
<accession>A0A511MMU0</accession>
<dbReference type="RefSeq" id="WP_147139191.1">
    <property type="nucleotide sequence ID" value="NZ_BJXA01000060.1"/>
</dbReference>
<proteinExistence type="predicted"/>
<dbReference type="EMBL" id="BJXA01000060">
    <property type="protein sequence ID" value="GEM41935.1"/>
    <property type="molecule type" value="Genomic_DNA"/>
</dbReference>
<dbReference type="OrthoDB" id="9812611at2"/>
<dbReference type="AlphaFoldDB" id="A0A511MMU0"/>
<gene>
    <name evidence="1" type="ORF">NN4_64540</name>
</gene>
<reference evidence="1 2" key="1">
    <citation type="submission" date="2019-07" db="EMBL/GenBank/DDBJ databases">
        <title>Whole genome shotgun sequence of Nocardia ninae NBRC 108245.</title>
        <authorList>
            <person name="Hosoyama A."/>
            <person name="Uohara A."/>
            <person name="Ohji S."/>
            <person name="Ichikawa N."/>
        </authorList>
    </citation>
    <scope>NUCLEOTIDE SEQUENCE [LARGE SCALE GENOMIC DNA]</scope>
    <source>
        <strain evidence="1 2">NBRC 108245</strain>
    </source>
</reference>
<sequence>MTSTDDKLVYVAYTQAKVIDHLLGELKQQGEFYADAILFPFNLPALNLLESDTSDAAVAAQAETGNNSWEFTDGDPEPNDVRFVATGSGDTYERRADGWQLYVNDVQGERWGVPAKTWAQLLTEATAFGPLYAVKPDTATASAEPAEYSLADAAEVLKAHGIKSGQRRLKARLYAIGWTDGLNLPTREGAPHLVIAEPANPDTGRNAVVRVRDSGVRALIEGYGVTWQR</sequence>
<evidence type="ECO:0000313" key="1">
    <source>
        <dbReference type="EMBL" id="GEM41935.1"/>
    </source>
</evidence>
<dbReference type="Proteomes" id="UP000321424">
    <property type="component" value="Unassembled WGS sequence"/>
</dbReference>
<protein>
    <submittedName>
        <fullName evidence="1">Uncharacterized protein</fullName>
    </submittedName>
</protein>
<organism evidence="1 2">
    <name type="scientific">Nocardia ninae NBRC 108245</name>
    <dbReference type="NCBI Taxonomy" id="1210091"/>
    <lineage>
        <taxon>Bacteria</taxon>
        <taxon>Bacillati</taxon>
        <taxon>Actinomycetota</taxon>
        <taxon>Actinomycetes</taxon>
        <taxon>Mycobacteriales</taxon>
        <taxon>Nocardiaceae</taxon>
        <taxon>Nocardia</taxon>
    </lineage>
</organism>
<name>A0A511MMU0_9NOCA</name>
<evidence type="ECO:0000313" key="2">
    <source>
        <dbReference type="Proteomes" id="UP000321424"/>
    </source>
</evidence>